<protein>
    <submittedName>
        <fullName evidence="8">Delta(7)-sterol-C5(6)-desaturase</fullName>
    </submittedName>
</protein>
<reference evidence="8 9" key="1">
    <citation type="journal article" date="2018" name="PLoS Genet.">
        <title>Population sequencing reveals clonal diversity and ancestral inbreeding in the grapevine cultivar Chardonnay.</title>
        <authorList>
            <person name="Roach M.J."/>
            <person name="Johnson D.L."/>
            <person name="Bohlmann J."/>
            <person name="van Vuuren H.J."/>
            <person name="Jones S.J."/>
            <person name="Pretorius I.S."/>
            <person name="Schmidt S.A."/>
            <person name="Borneman A.R."/>
        </authorList>
    </citation>
    <scope>NUCLEOTIDE SEQUENCE [LARGE SCALE GENOMIC DNA]</scope>
    <source>
        <strain evidence="9">cv. Chardonnay</strain>
        <tissue evidence="8">Leaf</tissue>
    </source>
</reference>
<sequence length="307" mass="35682">MEEYLQLFKNETDFYNQILLGSLLPENIWRSLPHVCRTWLRNYVAGVLIYSITGFLWCFYIYHLKRDVYIRGAQLKENSGSTAMKVMEGSVAAFMIVEAIFRSEFQYQSAIPSMKTIVLHIKVTMRSLPWFAALPTFSEYAVERGWTKCFSRISEVGWFAYLVYIMAYIAVVEFLTYWAHRKLHDIKPLYKYLHAQHHSYNKQHKISPFAGLALHPLDGIAQGGPHEIAIFLVPTHFTTHLTVVFLGAIWSANIHDCIDEKMWPLMGGGYHVIHHLSNRHNYGLYTIWMDWMFGTLSHPVSNPTKPN</sequence>
<feature type="domain" description="Fatty acid hydroxylase" evidence="7">
    <location>
        <begin position="166"/>
        <end position="295"/>
    </location>
</feature>
<comment type="subcellular location">
    <subcellularLocation>
        <location evidence="1">Membrane</location>
    </subcellularLocation>
</comment>
<dbReference type="Pfam" id="PF04116">
    <property type="entry name" value="FA_hydroxylase"/>
    <property type="match status" value="1"/>
</dbReference>
<keyword evidence="5 6" id="KW-0472">Membrane</keyword>
<dbReference type="AlphaFoldDB" id="A0A438ELA7"/>
<evidence type="ECO:0000256" key="5">
    <source>
        <dbReference type="ARBA" id="ARBA00023136"/>
    </source>
</evidence>
<gene>
    <name evidence="8" type="primary">SC5D_4</name>
    <name evidence="8" type="ORF">CK203_088449</name>
</gene>
<organism evidence="8 9">
    <name type="scientific">Vitis vinifera</name>
    <name type="common">Grape</name>
    <dbReference type="NCBI Taxonomy" id="29760"/>
    <lineage>
        <taxon>Eukaryota</taxon>
        <taxon>Viridiplantae</taxon>
        <taxon>Streptophyta</taxon>
        <taxon>Embryophyta</taxon>
        <taxon>Tracheophyta</taxon>
        <taxon>Spermatophyta</taxon>
        <taxon>Magnoliopsida</taxon>
        <taxon>eudicotyledons</taxon>
        <taxon>Gunneridae</taxon>
        <taxon>Pentapetalae</taxon>
        <taxon>rosids</taxon>
        <taxon>Vitales</taxon>
        <taxon>Vitaceae</taxon>
        <taxon>Viteae</taxon>
        <taxon>Vitis</taxon>
    </lineage>
</organism>
<dbReference type="PANTHER" id="PTHR11863">
    <property type="entry name" value="STEROL DESATURASE"/>
    <property type="match status" value="1"/>
</dbReference>
<accession>A0A438ELA7</accession>
<name>A0A438ELA7_VITVI</name>
<evidence type="ECO:0000313" key="9">
    <source>
        <dbReference type="Proteomes" id="UP000288805"/>
    </source>
</evidence>
<dbReference type="GO" id="GO:0008610">
    <property type="term" value="P:lipid biosynthetic process"/>
    <property type="evidence" value="ECO:0007669"/>
    <property type="project" value="InterPro"/>
</dbReference>
<evidence type="ECO:0000313" key="8">
    <source>
        <dbReference type="EMBL" id="RVW48519.1"/>
    </source>
</evidence>
<evidence type="ECO:0000256" key="3">
    <source>
        <dbReference type="ARBA" id="ARBA00022692"/>
    </source>
</evidence>
<evidence type="ECO:0000256" key="1">
    <source>
        <dbReference type="ARBA" id="ARBA00004370"/>
    </source>
</evidence>
<dbReference type="EMBL" id="QGNW01001250">
    <property type="protein sequence ID" value="RVW48519.1"/>
    <property type="molecule type" value="Genomic_DNA"/>
</dbReference>
<evidence type="ECO:0000259" key="7">
    <source>
        <dbReference type="Pfam" id="PF04116"/>
    </source>
</evidence>
<comment type="similarity">
    <text evidence="2">Belongs to the sterol desaturase family.</text>
</comment>
<dbReference type="Proteomes" id="UP000288805">
    <property type="component" value="Unassembled WGS sequence"/>
</dbReference>
<dbReference type="InterPro" id="IPR050307">
    <property type="entry name" value="Sterol_Desaturase_Related"/>
</dbReference>
<feature type="transmembrane region" description="Helical" evidence="6">
    <location>
        <begin position="43"/>
        <end position="62"/>
    </location>
</feature>
<keyword evidence="3 6" id="KW-0812">Transmembrane</keyword>
<dbReference type="GO" id="GO:0016020">
    <property type="term" value="C:membrane"/>
    <property type="evidence" value="ECO:0007669"/>
    <property type="project" value="UniProtKB-SubCell"/>
</dbReference>
<keyword evidence="4 6" id="KW-1133">Transmembrane helix</keyword>
<evidence type="ECO:0000256" key="2">
    <source>
        <dbReference type="ARBA" id="ARBA00009324"/>
    </source>
</evidence>
<feature type="transmembrane region" description="Helical" evidence="6">
    <location>
        <begin position="158"/>
        <end position="179"/>
    </location>
</feature>
<comment type="caution">
    <text evidence="8">The sequence shown here is derived from an EMBL/GenBank/DDBJ whole genome shotgun (WGS) entry which is preliminary data.</text>
</comment>
<dbReference type="InterPro" id="IPR006694">
    <property type="entry name" value="Fatty_acid_hydroxylase"/>
</dbReference>
<dbReference type="GO" id="GO:0016491">
    <property type="term" value="F:oxidoreductase activity"/>
    <property type="evidence" value="ECO:0007669"/>
    <property type="project" value="InterPro"/>
</dbReference>
<dbReference type="GO" id="GO:0005506">
    <property type="term" value="F:iron ion binding"/>
    <property type="evidence" value="ECO:0007669"/>
    <property type="project" value="InterPro"/>
</dbReference>
<evidence type="ECO:0000256" key="6">
    <source>
        <dbReference type="SAM" id="Phobius"/>
    </source>
</evidence>
<proteinExistence type="inferred from homology"/>
<evidence type="ECO:0000256" key="4">
    <source>
        <dbReference type="ARBA" id="ARBA00022989"/>
    </source>
</evidence>